<keyword evidence="12" id="KW-0408">Iron</keyword>
<evidence type="ECO:0000256" key="8">
    <source>
        <dbReference type="ARBA" id="ARBA00022723"/>
    </source>
</evidence>
<dbReference type="PROSITE" id="PS51007">
    <property type="entry name" value="CYTC"/>
    <property type="match status" value="2"/>
</dbReference>
<dbReference type="GO" id="GO:0005886">
    <property type="term" value="C:plasma membrane"/>
    <property type="evidence" value="ECO:0007669"/>
    <property type="project" value="UniProtKB-SubCell"/>
</dbReference>
<dbReference type="PANTHER" id="PTHR33751">
    <property type="entry name" value="CBB3-TYPE CYTOCHROME C OXIDASE SUBUNIT FIXP"/>
    <property type="match status" value="1"/>
</dbReference>
<name>A0A6J5ZQF3_9ZZZZ</name>
<proteinExistence type="predicted"/>
<evidence type="ECO:0000256" key="1">
    <source>
        <dbReference type="ARBA" id="ARBA00004651"/>
    </source>
</evidence>
<evidence type="ECO:0000256" key="6">
    <source>
        <dbReference type="ARBA" id="ARBA00022617"/>
    </source>
</evidence>
<evidence type="ECO:0000256" key="7">
    <source>
        <dbReference type="ARBA" id="ARBA00022692"/>
    </source>
</evidence>
<evidence type="ECO:0000256" key="13">
    <source>
        <dbReference type="ARBA" id="ARBA00023136"/>
    </source>
</evidence>
<keyword evidence="7 15" id="KW-0812">Transmembrane</keyword>
<keyword evidence="4" id="KW-0813">Transport</keyword>
<dbReference type="PIRSF" id="PIRSF000007">
    <property type="entry name" value="Ubiq_cycred_cyc"/>
    <property type="match status" value="1"/>
</dbReference>
<evidence type="ECO:0000313" key="17">
    <source>
        <dbReference type="EMBL" id="CAB4343259.1"/>
    </source>
</evidence>
<evidence type="ECO:0000256" key="5">
    <source>
        <dbReference type="ARBA" id="ARBA00022475"/>
    </source>
</evidence>
<dbReference type="Gene3D" id="1.10.760.10">
    <property type="entry name" value="Cytochrome c-like domain"/>
    <property type="match status" value="2"/>
</dbReference>
<keyword evidence="8" id="KW-0479">Metal-binding</keyword>
<dbReference type="Pfam" id="PF13442">
    <property type="entry name" value="Cytochrome_CBB3"/>
    <property type="match status" value="1"/>
</dbReference>
<comment type="subcellular location">
    <subcellularLocation>
        <location evidence="1">Cell membrane</location>
        <topology evidence="1">Multi-pass membrane protein</topology>
    </subcellularLocation>
</comment>
<comment type="catalytic activity">
    <reaction evidence="14">
        <text>a quinol + 2 Fe(III)-[cytochrome c](out) = a quinone + 2 Fe(II)-[cytochrome c](out) + 2 H(+)(out)</text>
        <dbReference type="Rhea" id="RHEA:11484"/>
        <dbReference type="Rhea" id="RHEA-COMP:10350"/>
        <dbReference type="Rhea" id="RHEA-COMP:14399"/>
        <dbReference type="ChEBI" id="CHEBI:15378"/>
        <dbReference type="ChEBI" id="CHEBI:24646"/>
        <dbReference type="ChEBI" id="CHEBI:29033"/>
        <dbReference type="ChEBI" id="CHEBI:29034"/>
        <dbReference type="ChEBI" id="CHEBI:132124"/>
        <dbReference type="EC" id="7.1.1.8"/>
    </reaction>
</comment>
<organism evidence="17">
    <name type="scientific">freshwater metagenome</name>
    <dbReference type="NCBI Taxonomy" id="449393"/>
    <lineage>
        <taxon>unclassified sequences</taxon>
        <taxon>metagenomes</taxon>
        <taxon>ecological metagenomes</taxon>
    </lineage>
</organism>
<evidence type="ECO:0000256" key="14">
    <source>
        <dbReference type="ARBA" id="ARBA00029351"/>
    </source>
</evidence>
<evidence type="ECO:0000256" key="10">
    <source>
        <dbReference type="ARBA" id="ARBA00022967"/>
    </source>
</evidence>
<keyword evidence="10" id="KW-1278">Translocase</keyword>
<dbReference type="Pfam" id="PF00034">
    <property type="entry name" value="Cytochrom_C"/>
    <property type="match status" value="1"/>
</dbReference>
<evidence type="ECO:0000256" key="3">
    <source>
        <dbReference type="ARBA" id="ARBA00017819"/>
    </source>
</evidence>
<evidence type="ECO:0000256" key="4">
    <source>
        <dbReference type="ARBA" id="ARBA00022448"/>
    </source>
</evidence>
<dbReference type="GO" id="GO:0020037">
    <property type="term" value="F:heme binding"/>
    <property type="evidence" value="ECO:0007669"/>
    <property type="project" value="InterPro"/>
</dbReference>
<keyword evidence="11 15" id="KW-1133">Transmembrane helix</keyword>
<keyword evidence="9" id="KW-0677">Repeat</keyword>
<keyword evidence="6" id="KW-0349">Heme</keyword>
<dbReference type="InterPro" id="IPR036909">
    <property type="entry name" value="Cyt_c-like_dom_sf"/>
</dbReference>
<feature type="transmembrane region" description="Helical" evidence="15">
    <location>
        <begin position="235"/>
        <end position="255"/>
    </location>
</feature>
<dbReference type="InterPro" id="IPR050597">
    <property type="entry name" value="Cytochrome_c_Oxidase_Subunit"/>
</dbReference>
<evidence type="ECO:0000256" key="12">
    <source>
        <dbReference type="ARBA" id="ARBA00023004"/>
    </source>
</evidence>
<dbReference type="AlphaFoldDB" id="A0A6J5ZQF3"/>
<dbReference type="EMBL" id="CAESAJ010000160">
    <property type="protein sequence ID" value="CAB4343259.1"/>
    <property type="molecule type" value="Genomic_DNA"/>
</dbReference>
<evidence type="ECO:0000256" key="9">
    <source>
        <dbReference type="ARBA" id="ARBA00022737"/>
    </source>
</evidence>
<evidence type="ECO:0000256" key="15">
    <source>
        <dbReference type="SAM" id="Phobius"/>
    </source>
</evidence>
<dbReference type="GO" id="GO:0005506">
    <property type="term" value="F:iron ion binding"/>
    <property type="evidence" value="ECO:0007669"/>
    <property type="project" value="InterPro"/>
</dbReference>
<protein>
    <recommendedName>
        <fullName evidence="3">Cytochrome bc1 complex cytochrome c subunit</fullName>
        <ecNumber evidence="2">7.1.1.8</ecNumber>
    </recommendedName>
</protein>
<dbReference type="SUPFAM" id="SSF46626">
    <property type="entry name" value="Cytochrome c"/>
    <property type="match status" value="2"/>
</dbReference>
<reference evidence="17" key="1">
    <citation type="submission" date="2020-05" db="EMBL/GenBank/DDBJ databases">
        <authorList>
            <person name="Chiriac C."/>
            <person name="Salcher M."/>
            <person name="Ghai R."/>
            <person name="Kavagutti S V."/>
        </authorList>
    </citation>
    <scope>NUCLEOTIDE SEQUENCE</scope>
</reference>
<feature type="domain" description="Cytochrome c" evidence="16">
    <location>
        <begin position="138"/>
        <end position="216"/>
    </location>
</feature>
<evidence type="ECO:0000256" key="11">
    <source>
        <dbReference type="ARBA" id="ARBA00022989"/>
    </source>
</evidence>
<dbReference type="GO" id="GO:0008121">
    <property type="term" value="F:quinol-cytochrome-c reductase activity"/>
    <property type="evidence" value="ECO:0007669"/>
    <property type="project" value="UniProtKB-EC"/>
</dbReference>
<dbReference type="PANTHER" id="PTHR33751:SF13">
    <property type="entry name" value="CYTOCHROME BC1 COMPLEX CYTOCHROME C SUBUNIT"/>
    <property type="match status" value="1"/>
</dbReference>
<dbReference type="InterPro" id="IPR009152">
    <property type="entry name" value="bc1_cytC-su"/>
</dbReference>
<dbReference type="EC" id="7.1.1.8" evidence="2"/>
<evidence type="ECO:0000256" key="2">
    <source>
        <dbReference type="ARBA" id="ARBA00012951"/>
    </source>
</evidence>
<sequence length="258" mass="26137">MAILRRHPAAVFAVLAVGLGTTGATYAAVSPAVQETAVVKAATQSEQGKSLFLEGCSSCHGLAAQGGSDGPSLLGVGAASVDFQVSTGRMPLAGPGRQAMAGPPSYTPEQTAQLAAYIASLAPGPEIPTQEMVDSTGANIAEGGVLFRTNCAQCHSVAGKGGALSEGAYAPSLMESDGKEIYEAMVTGPQSMPIFSDKTINLKEKKAIIAYIQVLQKQESPGGSSLGRLGPVTEGLFLFIAGLGALMVVAVWIGAKAK</sequence>
<feature type="domain" description="Cytochrome c" evidence="16">
    <location>
        <begin position="43"/>
        <end position="122"/>
    </location>
</feature>
<gene>
    <name evidence="17" type="ORF">UFOPK3770_01160</name>
</gene>
<accession>A0A6J5ZQF3</accession>
<keyword evidence="13 15" id="KW-0472">Membrane</keyword>
<evidence type="ECO:0000259" key="16">
    <source>
        <dbReference type="PROSITE" id="PS51007"/>
    </source>
</evidence>
<dbReference type="InterPro" id="IPR009056">
    <property type="entry name" value="Cyt_c-like_dom"/>
</dbReference>
<keyword evidence="5" id="KW-1003">Cell membrane</keyword>